<feature type="compositionally biased region" description="Pro residues" evidence="1">
    <location>
        <begin position="1680"/>
        <end position="1689"/>
    </location>
</feature>
<feature type="compositionally biased region" description="Polar residues" evidence="1">
    <location>
        <begin position="556"/>
        <end position="566"/>
    </location>
</feature>
<feature type="region of interest" description="Disordered" evidence="1">
    <location>
        <begin position="1348"/>
        <end position="1721"/>
    </location>
</feature>
<feature type="compositionally biased region" description="Polar residues" evidence="1">
    <location>
        <begin position="1438"/>
        <end position="1453"/>
    </location>
</feature>
<keyword evidence="4" id="KW-1185">Reference proteome</keyword>
<feature type="compositionally biased region" description="Low complexity" evidence="1">
    <location>
        <begin position="367"/>
        <end position="378"/>
    </location>
</feature>
<dbReference type="Gene3D" id="3.40.50.10190">
    <property type="entry name" value="BRCT domain"/>
    <property type="match status" value="1"/>
</dbReference>
<feature type="region of interest" description="Disordered" evidence="1">
    <location>
        <begin position="2361"/>
        <end position="2382"/>
    </location>
</feature>
<dbReference type="InterPro" id="IPR001357">
    <property type="entry name" value="BRCT_dom"/>
</dbReference>
<feature type="compositionally biased region" description="Polar residues" evidence="1">
    <location>
        <begin position="1662"/>
        <end position="1673"/>
    </location>
</feature>
<feature type="compositionally biased region" description="Low complexity" evidence="1">
    <location>
        <begin position="1997"/>
        <end position="2023"/>
    </location>
</feature>
<evidence type="ECO:0000313" key="3">
    <source>
        <dbReference type="EMBL" id="EFJ52502.1"/>
    </source>
</evidence>
<feature type="region of interest" description="Disordered" evidence="1">
    <location>
        <begin position="1245"/>
        <end position="1323"/>
    </location>
</feature>
<feature type="region of interest" description="Disordered" evidence="1">
    <location>
        <begin position="352"/>
        <end position="391"/>
    </location>
</feature>
<feature type="compositionally biased region" description="Low complexity" evidence="1">
    <location>
        <begin position="504"/>
        <end position="518"/>
    </location>
</feature>
<dbReference type="SUPFAM" id="SSF52113">
    <property type="entry name" value="BRCT domain"/>
    <property type="match status" value="1"/>
</dbReference>
<dbReference type="PANTHER" id="PTHR47576:SF2">
    <property type="entry name" value="BRCT DOMAIN DNA REPAIR PROTEIN-RELATED"/>
    <property type="match status" value="1"/>
</dbReference>
<feature type="region of interest" description="Disordered" evidence="1">
    <location>
        <begin position="2062"/>
        <end position="2123"/>
    </location>
</feature>
<feature type="compositionally biased region" description="Low complexity" evidence="1">
    <location>
        <begin position="1293"/>
        <end position="1305"/>
    </location>
</feature>
<name>D8TJ98_VOLCA</name>
<accession>D8TJ98</accession>
<dbReference type="RefSeq" id="XP_002946575.1">
    <property type="nucleotide sequence ID" value="XM_002946529.1"/>
</dbReference>
<feature type="region of interest" description="Disordered" evidence="1">
    <location>
        <begin position="408"/>
        <end position="464"/>
    </location>
</feature>
<feature type="compositionally biased region" description="Polar residues" evidence="1">
    <location>
        <begin position="524"/>
        <end position="534"/>
    </location>
</feature>
<feature type="region of interest" description="Disordered" evidence="1">
    <location>
        <begin position="1997"/>
        <end position="2047"/>
    </location>
</feature>
<feature type="region of interest" description="Disordered" evidence="1">
    <location>
        <begin position="504"/>
        <end position="601"/>
    </location>
</feature>
<feature type="compositionally biased region" description="Polar residues" evidence="1">
    <location>
        <begin position="1700"/>
        <end position="1721"/>
    </location>
</feature>
<dbReference type="EMBL" id="GL378324">
    <property type="protein sequence ID" value="EFJ52502.1"/>
    <property type="molecule type" value="Genomic_DNA"/>
</dbReference>
<dbReference type="InterPro" id="IPR036420">
    <property type="entry name" value="BRCT_dom_sf"/>
</dbReference>
<dbReference type="GeneID" id="9624537"/>
<feature type="region of interest" description="Disordered" evidence="1">
    <location>
        <begin position="188"/>
        <end position="240"/>
    </location>
</feature>
<proteinExistence type="predicted"/>
<evidence type="ECO:0000256" key="1">
    <source>
        <dbReference type="SAM" id="MobiDB-lite"/>
    </source>
</evidence>
<dbReference type="InParanoid" id="D8TJ98"/>
<feature type="region of interest" description="Disordered" evidence="1">
    <location>
        <begin position="1007"/>
        <end position="1029"/>
    </location>
</feature>
<protein>
    <recommendedName>
        <fullName evidence="2">BRCT domain-containing protein</fullName>
    </recommendedName>
</protein>
<feature type="region of interest" description="Disordered" evidence="1">
    <location>
        <begin position="744"/>
        <end position="785"/>
    </location>
</feature>
<feature type="region of interest" description="Disordered" evidence="1">
    <location>
        <begin position="647"/>
        <end position="670"/>
    </location>
</feature>
<feature type="compositionally biased region" description="Low complexity" evidence="1">
    <location>
        <begin position="1598"/>
        <end position="1611"/>
    </location>
</feature>
<reference evidence="3 4" key="1">
    <citation type="journal article" date="2010" name="Science">
        <title>Genomic analysis of organismal complexity in the multicellular green alga Volvox carteri.</title>
        <authorList>
            <person name="Prochnik S.E."/>
            <person name="Umen J."/>
            <person name="Nedelcu A.M."/>
            <person name="Hallmann A."/>
            <person name="Miller S.M."/>
            <person name="Nishii I."/>
            <person name="Ferris P."/>
            <person name="Kuo A."/>
            <person name="Mitros T."/>
            <person name="Fritz-Laylin L.K."/>
            <person name="Hellsten U."/>
            <person name="Chapman J."/>
            <person name="Simakov O."/>
            <person name="Rensing S.A."/>
            <person name="Terry A."/>
            <person name="Pangilinan J."/>
            <person name="Kapitonov V."/>
            <person name="Jurka J."/>
            <person name="Salamov A."/>
            <person name="Shapiro H."/>
            <person name="Schmutz J."/>
            <person name="Grimwood J."/>
            <person name="Lindquist E."/>
            <person name="Lucas S."/>
            <person name="Grigoriev I.V."/>
            <person name="Schmitt R."/>
            <person name="Kirk D."/>
            <person name="Rokhsar D.S."/>
        </authorList>
    </citation>
    <scope>NUCLEOTIDE SEQUENCE [LARGE SCALE GENOMIC DNA]</scope>
    <source>
        <strain evidence="4">f. Nagariensis / Eve</strain>
    </source>
</reference>
<feature type="compositionally biased region" description="Gly residues" evidence="1">
    <location>
        <begin position="442"/>
        <end position="452"/>
    </location>
</feature>
<feature type="region of interest" description="Disordered" evidence="1">
    <location>
        <begin position="2254"/>
        <end position="2294"/>
    </location>
</feature>
<feature type="domain" description="BRCT" evidence="2">
    <location>
        <begin position="13"/>
        <end position="99"/>
    </location>
</feature>
<feature type="compositionally biased region" description="Low complexity" evidence="1">
    <location>
        <begin position="1267"/>
        <end position="1282"/>
    </location>
</feature>
<feature type="compositionally biased region" description="Basic and acidic residues" evidence="1">
    <location>
        <begin position="2097"/>
        <end position="2111"/>
    </location>
</feature>
<feature type="region of interest" description="Disordered" evidence="1">
    <location>
        <begin position="1159"/>
        <end position="1206"/>
    </location>
</feature>
<dbReference type="Proteomes" id="UP000001058">
    <property type="component" value="Unassembled WGS sequence"/>
</dbReference>
<gene>
    <name evidence="3" type="ORF">VOLCADRAFT_115980</name>
</gene>
<dbReference type="eggNOG" id="ENOG502QQZ5">
    <property type="taxonomic scope" value="Eukaryota"/>
</dbReference>
<dbReference type="PANTHER" id="PTHR47576">
    <property type="entry name" value="BRCT DOMAIN DNA REPAIR PROTEIN-RELATED"/>
    <property type="match status" value="1"/>
</dbReference>
<feature type="region of interest" description="Disordered" evidence="1">
    <location>
        <begin position="799"/>
        <end position="845"/>
    </location>
</feature>
<feature type="compositionally biased region" description="Low complexity" evidence="1">
    <location>
        <begin position="2068"/>
        <end position="2077"/>
    </location>
</feature>
<dbReference type="Pfam" id="PF00533">
    <property type="entry name" value="BRCT"/>
    <property type="match status" value="1"/>
</dbReference>
<dbReference type="KEGG" id="vcn:VOLCADRAFT_115980"/>
<evidence type="ECO:0000259" key="2">
    <source>
        <dbReference type="PROSITE" id="PS50172"/>
    </source>
</evidence>
<organism evidence="4">
    <name type="scientific">Volvox carteri f. nagariensis</name>
    <dbReference type="NCBI Taxonomy" id="3068"/>
    <lineage>
        <taxon>Eukaryota</taxon>
        <taxon>Viridiplantae</taxon>
        <taxon>Chlorophyta</taxon>
        <taxon>core chlorophytes</taxon>
        <taxon>Chlorophyceae</taxon>
        <taxon>CS clade</taxon>
        <taxon>Chlamydomonadales</taxon>
        <taxon>Volvocaceae</taxon>
        <taxon>Volvox</taxon>
    </lineage>
</organism>
<feature type="region of interest" description="Disordered" evidence="1">
    <location>
        <begin position="21"/>
        <end position="46"/>
    </location>
</feature>
<dbReference type="OrthoDB" id="553263at2759"/>
<feature type="region of interest" description="Disordered" evidence="1">
    <location>
        <begin position="295"/>
        <end position="316"/>
    </location>
</feature>
<dbReference type="PROSITE" id="PS50172">
    <property type="entry name" value="BRCT"/>
    <property type="match status" value="1"/>
</dbReference>
<feature type="compositionally biased region" description="Pro residues" evidence="1">
    <location>
        <begin position="536"/>
        <end position="545"/>
    </location>
</feature>
<feature type="compositionally biased region" description="Acidic residues" evidence="1">
    <location>
        <begin position="215"/>
        <end position="230"/>
    </location>
</feature>
<feature type="region of interest" description="Disordered" evidence="1">
    <location>
        <begin position="1838"/>
        <end position="1883"/>
    </location>
</feature>
<evidence type="ECO:0000313" key="4">
    <source>
        <dbReference type="Proteomes" id="UP000001058"/>
    </source>
</evidence>
<sequence length="2604" mass="264801">MSGKAAQKGWAAGVVVTTSGLAKGEKSEAQRKIKQAGGDYSPNLSRRCTHVLTRPGTDSQKLDAIRSNPQLWPQAIIGLDWLAACEQQAKCLPPGQFAIGQRPASFVKHEVPVTAAKPPGPWQPPVAPDVAAVPPAVPAPAPATTAQKPAPWRVHFSQVEEDPFLAFHAAAPATGVAEVARRPWRVRVSSVPEDAPPARGTAGMPKSAAGGPSGDQDELAEPPQLTEDDGGAGGAPPQAKPWHIRHLEEASADDVGLPAALQPRAAGIATAAAPVNLMGATRSTASGSAATATAITADSTSRGGPVAGGPAETGPAGNRWVQQNSSSQSGGLVIRHPAAMALFEALASPRSSQGSVLSNLPPPTAPTAPVDPRAAAVTSGLGTERSSEPAVSPAARMAYASDVQVQAGTTAGPGASRPPATATGHTMSVPGGRTGAPMTAGGRDGVPVGAGGTRAARTGGTGLGPLGGVFAQTEDEEAEVPFPSLTQLAEDLQALRQDFVVMPSAGQAAQPQRPAATQSPPPLQQQEVHLTGYTSPPAPGEPGLPGPAARAGTAEWQPSCSNNISGRGSDGEDARAIPNEKQLREELPGKRYGQGLAQRHPDTSSACAAVAHGAMGPGDAEASGWWAPPLSQLVAELRDARQGLGTRPAAVEARPGVHDGARPALAPDGPAAGTRLSGVDVRSEQHQQCAAHHAIWATDGADREEHDAWVRPQARPGEQLPGPAYAYYRAPPLPFSLQAAGSIGAAGQRTEPSLGAPVRGAGGTGQGADEEEEEQHGADAEPGPMTQMIEGLREAREGLRMGCGGNTEGHAPQAVGRPQDDSSPLMPPSPSLPLRTTHEGPDAGVGGRVDAGVAWRVPQHNASPPTLAELWGRSDGESHPLNDTRLAPVAREDCGRPLFAWDAAGQAAAPFAPPLAATKEGLVVRPARYLSSPEAGFALGPKREAPGAPAAAAPVPAAVVTGPVRGSEQAARPWMSNSTSDTNRTDIAEEPSLTQLIEGMREARQELRAPGLDAESPTRSTRAGDSGGSCGLPEPYDPSHAAVPVAAAGHARSPNICAAPAALRPLHPAPAGAVAGTGLQLPLERSREGDLRAGCLASEDVMGAGGSDDDISFSQLVRLLQQQKLSRGARDDVATSVAQPESGELRTAEGIHEGIAEGSNANQLPVGDADGRTSPQDAGGLDNGAFRGSNSSMLHIHGGSHHLGGRRDIHHQHDALLSDDQRNHHQAQGNEINAEGGMEWERGPEMSLQHGLGSGPPVRAIPPTMPGSAAGSLTRSAAATAAPPSPLRDDGLSADAADVPAAVSSMQQRQQHPGSNDGLGVAGGLRPAGGASCAFGIAQAAAAATPGMLRTEPPVTGMGTDQGETGAPSDSLGTPSPSPGSDLRPAALLRRFGPSPLSPHGAVLTPVRSCTNTAGEGAEVEGREGGRLPGMSGFQGEGSDSVTAASGAGTSPSGLGCSPPMRPDDTAGPPADPHRGGGEGGGVDPFLTPAPSTSDFSFGAGQRSRRRCAGSSGASAEDSVVLHGGDSKGAGRAPKPAARKMDSRTPTLLSTQGRRKQRQPRRSTPIAMKAPLPPSPSPLPGQVAPPELTSTQELTACGAVSSSTSAAAVGTDQPAGDFTAALAGPPSEKHGAAAGAAQTMQPPRCKLEPEDQGAAPGFSFQACHQPQGKSAATSGEVAGAPPPPLPTPPASAATSLPSNRIRNPNPQSLSYSQLAPSHNSNHIGVNLRQSFLPTYQGQSRNSQASVLGQSQGGGLMALLRSTALSQGPQHGGCNHQSQGYSQVMSSMLTVSQARSSDGPIVSLPVLKPEEIRLRTSQMPWATRPHAWGLASQRTATRGSWGGCSGVQEEPSAQGGNPVASGGLDAMPVTPGPWLGGEDSDDEPLDVDALVAAGRAAAGLHTPPPAATAAAAGLRGEMSCAEMQWAGGPGVAVEATMQQPPTLSGDAAELNSRTHAYGAPPAVAAGDLASRQNLHELSGGSAAAPAAASTTMQDVAAAAAQVLPSSSQSPSRSQSLPQPQPQHQVEGLTVEQSGRPPSGAPFPTPSLAETTAGLCALDLADDSVPAGASGPSPHISGSQGPGGGLLAAGRHGLRCHRHQQEEEKGEEREPPLKEGASCGGRQRDSAASAVGGLLEGAVVIIDRCLPREQAETCTAAVEALGGHISTATHLGCGATAVVCEHSRASRWLAWGAHLLSPRSLTRLAGAPLAGESLRGEDIPVVGGPGSSGEHGERGTVDLLCLSRGIANALLRVLDDPTPDAEGPNSRCRPLSDAALHGGGADQLTAATGGGDVGEAMPVEDPWPTPEARRQFLMGLKAFEAAAGTQLQGLGLAGDQPSTLQPVAPRVLLENLVWQLTEPPHRAQAIDGSPAMGSDEEPYAGLDGSADTEAAWDEQTGAFRQAPSQEAGSRWGEGCSARPISTEQLFSCGRAPMARGGSRPVGPADLDAVVFTGSRLTLLLPQDQHGLLGHHAITVTQQGRSPRDVLQLTTGHRLIDHTDPGDGRRSGRRGTAKAAIGFHGGGGSGGITTRELLSAIHRYYAESMAPMEMAAAMGSHPALRRELQVSWQQRVAVPRSALLGRKVVLSGLRRCTLAGSLAVYEPNLIG</sequence>